<protein>
    <recommendedName>
        <fullName evidence="3">YopX protein domain-containing protein</fullName>
    </recommendedName>
</protein>
<dbReference type="STRING" id="1231336.L248_1668"/>
<gene>
    <name evidence="1" type="ORF">L248_1668</name>
</gene>
<evidence type="ECO:0000313" key="2">
    <source>
        <dbReference type="Proteomes" id="UP000030647"/>
    </source>
</evidence>
<dbReference type="EMBL" id="KI271606">
    <property type="protein sequence ID" value="ERL64021.1"/>
    <property type="molecule type" value="Genomic_DNA"/>
</dbReference>
<accession>U4TGV5</accession>
<dbReference type="Proteomes" id="UP000030647">
    <property type="component" value="Unassembled WGS sequence"/>
</dbReference>
<sequence length="84" mass="9074">MSMAGRSKEVAPVKDVTGKVIKKHDVVVNDFTHEVMLIVESSNSYGVHGLAVKNNIAGIGDWLDVYPDGELRIVGNAETSYEGD</sequence>
<name>U4TGV5_9LACO</name>
<dbReference type="OrthoDB" id="2333306at2"/>
<proteinExistence type="predicted"/>
<reference evidence="2" key="1">
    <citation type="journal article" date="2013" name="Genome Announc.">
        <title>Whole-Genome Sequencing of Lactobacillus shenzhenensis Strain LY-73T.</title>
        <authorList>
            <person name="Lin Z."/>
            <person name="Liu Z."/>
            <person name="Yang R."/>
            <person name="Zou Y."/>
            <person name="Wan D."/>
            <person name="Chen J."/>
            <person name="Guo M."/>
            <person name="Zhao J."/>
            <person name="Fang C."/>
            <person name="Yang R."/>
            <person name="Liu F."/>
        </authorList>
    </citation>
    <scope>NUCLEOTIDE SEQUENCE [LARGE SCALE GENOMIC DNA]</scope>
    <source>
        <strain evidence="2">LY-73</strain>
    </source>
</reference>
<evidence type="ECO:0000313" key="1">
    <source>
        <dbReference type="EMBL" id="ERL64021.1"/>
    </source>
</evidence>
<dbReference type="HOGENOM" id="CLU_2493038_0_0_9"/>
<dbReference type="AlphaFoldDB" id="U4TGV5"/>
<organism evidence="1 2">
    <name type="scientific">Schleiferilactobacillus shenzhenensis LY-73</name>
    <dbReference type="NCBI Taxonomy" id="1231336"/>
    <lineage>
        <taxon>Bacteria</taxon>
        <taxon>Bacillati</taxon>
        <taxon>Bacillota</taxon>
        <taxon>Bacilli</taxon>
        <taxon>Lactobacillales</taxon>
        <taxon>Lactobacillaceae</taxon>
        <taxon>Schleiferilactobacillus</taxon>
    </lineage>
</organism>
<dbReference type="eggNOG" id="ENOG5030ARP">
    <property type="taxonomic scope" value="Bacteria"/>
</dbReference>
<evidence type="ECO:0008006" key="3">
    <source>
        <dbReference type="Google" id="ProtNLM"/>
    </source>
</evidence>
<keyword evidence="2" id="KW-1185">Reference proteome</keyword>